<feature type="domain" description="Ribosomal RNA small subunit methyltransferase E PUA-like" evidence="14">
    <location>
        <begin position="19"/>
        <end position="63"/>
    </location>
</feature>
<dbReference type="EC" id="2.1.1.193" evidence="3 12"/>
<keyword evidence="16" id="KW-1185">Reference proteome</keyword>
<dbReference type="CDD" id="cd18084">
    <property type="entry name" value="RsmE-like"/>
    <property type="match status" value="1"/>
</dbReference>
<dbReference type="GO" id="GO:0005737">
    <property type="term" value="C:cytoplasm"/>
    <property type="evidence" value="ECO:0007669"/>
    <property type="project" value="UniProtKB-SubCell"/>
</dbReference>
<evidence type="ECO:0000256" key="8">
    <source>
        <dbReference type="ARBA" id="ARBA00022679"/>
    </source>
</evidence>
<dbReference type="NCBIfam" id="TIGR00046">
    <property type="entry name" value="RsmE family RNA methyltransferase"/>
    <property type="match status" value="1"/>
</dbReference>
<dbReference type="OrthoDB" id="9815641at2"/>
<dbReference type="InterPro" id="IPR029026">
    <property type="entry name" value="tRNA_m1G_MTases_N"/>
</dbReference>
<evidence type="ECO:0000313" key="15">
    <source>
        <dbReference type="EMBL" id="PRR74930.1"/>
    </source>
</evidence>
<evidence type="ECO:0000256" key="3">
    <source>
        <dbReference type="ARBA" id="ARBA00012328"/>
    </source>
</evidence>
<keyword evidence="5 12" id="KW-0963">Cytoplasm</keyword>
<accession>A0A2T0AW20</accession>
<dbReference type="GO" id="GO:0070475">
    <property type="term" value="P:rRNA base methylation"/>
    <property type="evidence" value="ECO:0007669"/>
    <property type="project" value="TreeGrafter"/>
</dbReference>
<keyword evidence="6 12" id="KW-0698">rRNA processing</keyword>
<evidence type="ECO:0000259" key="14">
    <source>
        <dbReference type="Pfam" id="PF20260"/>
    </source>
</evidence>
<evidence type="ECO:0000256" key="1">
    <source>
        <dbReference type="ARBA" id="ARBA00004496"/>
    </source>
</evidence>
<comment type="catalytic activity">
    <reaction evidence="11 12">
        <text>uridine(1498) in 16S rRNA + S-adenosyl-L-methionine = N(3)-methyluridine(1498) in 16S rRNA + S-adenosyl-L-homocysteine + H(+)</text>
        <dbReference type="Rhea" id="RHEA:42920"/>
        <dbReference type="Rhea" id="RHEA-COMP:10283"/>
        <dbReference type="Rhea" id="RHEA-COMP:10284"/>
        <dbReference type="ChEBI" id="CHEBI:15378"/>
        <dbReference type="ChEBI" id="CHEBI:57856"/>
        <dbReference type="ChEBI" id="CHEBI:59789"/>
        <dbReference type="ChEBI" id="CHEBI:65315"/>
        <dbReference type="ChEBI" id="CHEBI:74502"/>
        <dbReference type="EC" id="2.1.1.193"/>
    </reaction>
</comment>
<dbReference type="EMBL" id="PVXM01000006">
    <property type="protein sequence ID" value="PRR74930.1"/>
    <property type="molecule type" value="Genomic_DNA"/>
</dbReference>
<dbReference type="Pfam" id="PF04452">
    <property type="entry name" value="Methyltrans_RNA"/>
    <property type="match status" value="1"/>
</dbReference>
<evidence type="ECO:0000256" key="10">
    <source>
        <dbReference type="ARBA" id="ARBA00025699"/>
    </source>
</evidence>
<evidence type="ECO:0000256" key="9">
    <source>
        <dbReference type="ARBA" id="ARBA00022691"/>
    </source>
</evidence>
<gene>
    <name evidence="15" type="primary">rsmE</name>
    <name evidence="15" type="ORF">MOHU_04300</name>
</gene>
<comment type="caution">
    <text evidence="15">The sequence shown here is derived from an EMBL/GenBank/DDBJ whole genome shotgun (WGS) entry which is preliminary data.</text>
</comment>
<keyword evidence="7 12" id="KW-0489">Methyltransferase</keyword>
<dbReference type="InterPro" id="IPR006700">
    <property type="entry name" value="RsmE"/>
</dbReference>
<dbReference type="InterPro" id="IPR029028">
    <property type="entry name" value="Alpha/beta_knot_MTases"/>
</dbReference>
<comment type="similarity">
    <text evidence="2 12">Belongs to the RNA methyltransferase RsmE family.</text>
</comment>
<dbReference type="SUPFAM" id="SSF75217">
    <property type="entry name" value="alpha/beta knot"/>
    <property type="match status" value="1"/>
</dbReference>
<evidence type="ECO:0000259" key="13">
    <source>
        <dbReference type="Pfam" id="PF04452"/>
    </source>
</evidence>
<reference evidence="15 16" key="1">
    <citation type="submission" date="2018-03" db="EMBL/GenBank/DDBJ databases">
        <title>Genome sequence of Moorella humiferrea DSM 23265.</title>
        <authorList>
            <person name="Poehlein A."/>
            <person name="Daniel R."/>
        </authorList>
    </citation>
    <scope>NUCLEOTIDE SEQUENCE [LARGE SCALE GENOMIC DNA]</scope>
    <source>
        <strain evidence="15 16">DSM 23265</strain>
    </source>
</reference>
<dbReference type="PANTHER" id="PTHR30027:SF3">
    <property type="entry name" value="16S RRNA (URACIL(1498)-N(3))-METHYLTRANSFERASE"/>
    <property type="match status" value="1"/>
</dbReference>
<proteinExistence type="inferred from homology"/>
<evidence type="ECO:0000256" key="11">
    <source>
        <dbReference type="ARBA" id="ARBA00047944"/>
    </source>
</evidence>
<dbReference type="AlphaFoldDB" id="A0A2T0AW20"/>
<feature type="domain" description="Ribosomal RNA small subunit methyltransferase E methyltransferase" evidence="13">
    <location>
        <begin position="73"/>
        <end position="239"/>
    </location>
</feature>
<name>A0A2T0AW20_9FIRM</name>
<dbReference type="Gene3D" id="3.40.1280.10">
    <property type="match status" value="1"/>
</dbReference>
<dbReference type="NCBIfam" id="NF008692">
    <property type="entry name" value="PRK11713.1-5"/>
    <property type="match status" value="1"/>
</dbReference>
<dbReference type="RefSeq" id="WP_106004466.1">
    <property type="nucleotide sequence ID" value="NZ_CP136418.1"/>
</dbReference>
<evidence type="ECO:0000256" key="5">
    <source>
        <dbReference type="ARBA" id="ARBA00022490"/>
    </source>
</evidence>
<organism evidence="15 16">
    <name type="scientific">Neomoorella humiferrea</name>
    <dbReference type="NCBI Taxonomy" id="676965"/>
    <lineage>
        <taxon>Bacteria</taxon>
        <taxon>Bacillati</taxon>
        <taxon>Bacillota</taxon>
        <taxon>Clostridia</taxon>
        <taxon>Neomoorellales</taxon>
        <taxon>Neomoorellaceae</taxon>
        <taxon>Neomoorella</taxon>
    </lineage>
</organism>
<dbReference type="PANTHER" id="PTHR30027">
    <property type="entry name" value="RIBOSOMAL RNA SMALL SUBUNIT METHYLTRANSFERASE E"/>
    <property type="match status" value="1"/>
</dbReference>
<keyword evidence="9 12" id="KW-0949">S-adenosyl-L-methionine</keyword>
<protein>
    <recommendedName>
        <fullName evidence="4 12">Ribosomal RNA small subunit methyltransferase E</fullName>
        <ecNumber evidence="3 12">2.1.1.193</ecNumber>
    </recommendedName>
</protein>
<dbReference type="InterPro" id="IPR046886">
    <property type="entry name" value="RsmE_MTase_dom"/>
</dbReference>
<evidence type="ECO:0000256" key="6">
    <source>
        <dbReference type="ARBA" id="ARBA00022552"/>
    </source>
</evidence>
<comment type="subcellular location">
    <subcellularLocation>
        <location evidence="1 12">Cytoplasm</location>
    </subcellularLocation>
</comment>
<dbReference type="SUPFAM" id="SSF88697">
    <property type="entry name" value="PUA domain-like"/>
    <property type="match status" value="1"/>
</dbReference>
<sequence>MAHHFFLSGNFIPGETAILEGENAHHALRVLRLGVGDTVTLADGRGRGFLGEIVDVQKDRAIVMIKNSLQSPEPRVKITLYQGFPKGDKMDFIIEKCTELGVTRIVVLTTERSIPRPDTKALMRRRERWQQKARAAAGQSRRHLIPPVDGPVELQTALANLKPGTLLLIPWEEEKCRTLRSALAGFQGTGEIAVLIGPEGGLSQTEVLLAQSFGGVPVTLGPRILRTETAGLVCLTAIMYALGELGG</sequence>
<dbReference type="InterPro" id="IPR046887">
    <property type="entry name" value="RsmE_PUA-like"/>
</dbReference>
<dbReference type="PIRSF" id="PIRSF015601">
    <property type="entry name" value="MTase_slr0722"/>
    <property type="match status" value="1"/>
</dbReference>
<dbReference type="Pfam" id="PF20260">
    <property type="entry name" value="PUA_4"/>
    <property type="match status" value="1"/>
</dbReference>
<evidence type="ECO:0000256" key="7">
    <source>
        <dbReference type="ARBA" id="ARBA00022603"/>
    </source>
</evidence>
<dbReference type="Proteomes" id="UP000238415">
    <property type="component" value="Unassembled WGS sequence"/>
</dbReference>
<keyword evidence="8 12" id="KW-0808">Transferase</keyword>
<dbReference type="InterPro" id="IPR015947">
    <property type="entry name" value="PUA-like_sf"/>
</dbReference>
<dbReference type="GO" id="GO:0070042">
    <property type="term" value="F:rRNA (uridine-N3-)-methyltransferase activity"/>
    <property type="evidence" value="ECO:0007669"/>
    <property type="project" value="TreeGrafter"/>
</dbReference>
<comment type="function">
    <text evidence="10 12">Specifically methylates the N3 position of the uracil ring of uridine 1498 (m3U1498) in 16S rRNA. Acts on the fully assembled 30S ribosomal subunit.</text>
</comment>
<evidence type="ECO:0000313" key="16">
    <source>
        <dbReference type="Proteomes" id="UP000238415"/>
    </source>
</evidence>
<evidence type="ECO:0000256" key="4">
    <source>
        <dbReference type="ARBA" id="ARBA00013673"/>
    </source>
</evidence>
<evidence type="ECO:0000256" key="2">
    <source>
        <dbReference type="ARBA" id="ARBA00005528"/>
    </source>
</evidence>
<evidence type="ECO:0000256" key="12">
    <source>
        <dbReference type="PIRNR" id="PIRNR015601"/>
    </source>
</evidence>